<proteinExistence type="predicted"/>
<evidence type="ECO:0000313" key="1">
    <source>
        <dbReference type="EMBL" id="KIQ06516.1"/>
    </source>
</evidence>
<protein>
    <submittedName>
        <fullName evidence="1">General stress protein CsbD</fullName>
    </submittedName>
</protein>
<dbReference type="RefSeq" id="WP_042551761.1">
    <property type="nucleotide sequence ID" value="NZ_JXQW01000001.1"/>
</dbReference>
<accession>A0A0D0KC10</accession>
<reference evidence="1 2" key="1">
    <citation type="submission" date="2014-12" db="EMBL/GenBank/DDBJ databases">
        <title>16Stimator: statistical estimation of ribosomal gene copy numbers from draft genome assemblies.</title>
        <authorList>
            <person name="Perisin M.A."/>
            <person name="Vetter M."/>
            <person name="Gilbert J.A."/>
            <person name="Bergelson J."/>
        </authorList>
    </citation>
    <scope>NUCLEOTIDE SEQUENCE [LARGE SCALE GENOMIC DNA]</scope>
    <source>
        <strain evidence="1 2">MEJ086</strain>
    </source>
</reference>
<dbReference type="AlphaFoldDB" id="A0A0D0KC10"/>
<dbReference type="Gene3D" id="1.10.1470.10">
    <property type="entry name" value="YjbJ"/>
    <property type="match status" value="1"/>
</dbReference>
<dbReference type="InterPro" id="IPR036629">
    <property type="entry name" value="YjbJ_sf"/>
</dbReference>
<name>A0A0D0KC10_9PSED</name>
<evidence type="ECO:0000313" key="2">
    <source>
        <dbReference type="Proteomes" id="UP000032068"/>
    </source>
</evidence>
<dbReference type="OrthoDB" id="9796058at2"/>
<sequence length="71" mass="8426">MNRPLTEIIKGKWRLLAGLARIVWDELTLDELLKSGGDLDKLTNLIQKRYDMTHDEARKQIVSFFERHRMT</sequence>
<dbReference type="Proteomes" id="UP000032068">
    <property type="component" value="Unassembled WGS sequence"/>
</dbReference>
<dbReference type="SUPFAM" id="SSF69047">
    <property type="entry name" value="Hypothetical protein YjbJ"/>
    <property type="match status" value="1"/>
</dbReference>
<gene>
    <name evidence="1" type="ORF">RU08_00190</name>
</gene>
<comment type="caution">
    <text evidence="1">The sequence shown here is derived from an EMBL/GenBank/DDBJ whole genome shotgun (WGS) entry which is preliminary data.</text>
</comment>
<dbReference type="EMBL" id="JXQW01000001">
    <property type="protein sequence ID" value="KIQ06516.1"/>
    <property type="molecule type" value="Genomic_DNA"/>
</dbReference>
<organism evidence="1 2">
    <name type="scientific">Pseudomonas fulva</name>
    <dbReference type="NCBI Taxonomy" id="47880"/>
    <lineage>
        <taxon>Bacteria</taxon>
        <taxon>Pseudomonadati</taxon>
        <taxon>Pseudomonadota</taxon>
        <taxon>Gammaproteobacteria</taxon>
        <taxon>Pseudomonadales</taxon>
        <taxon>Pseudomonadaceae</taxon>
        <taxon>Pseudomonas</taxon>
    </lineage>
</organism>